<evidence type="ECO:0000256" key="1">
    <source>
        <dbReference type="ARBA" id="ARBA00004141"/>
    </source>
</evidence>
<dbReference type="InterPro" id="IPR051410">
    <property type="entry name" value="Ferric/Cupric_Reductase"/>
</dbReference>
<sequence>MRLSPSLASAAALLLVPAAQGELLLGYGAYNYDTPCVYACSNAVPMVLDCPEYAGMSEEDLAYASPSATCFGNDTAYLTSLAWCIHQHCDESVKLSVIDKFWEEDLFYGSTDPGVVIRYTYPEAISQIDTKNPPEPMGVDLVLNRTISITDDEYLGYINAIVSFSKVVKNEATFSLLVFLGGAVAPVGLSLLRLLPWPVTLRSKFYAYFIDPPVFGQRHSVPVLGMAMIPTRGQAIFIVYIIAINTVAAFVGYPLLTPNSWYPDATYELTRHIANRFGMLSFANIPLTILYGGRNNMLMWLTNWSHSTFLLLHRWIAFTCTMQACLHSAIWLQMVVVENAYATSVVEPYWYWGIVGTVALTLLIPLSMMPIRKYWYEIFLISHISLAVVVIVGSWYHIFYLYDGRDGYDLWLFVAMAIWSFDRLLRIVRVSQHGIKRAYITKVDDDYIRIDIPGVDCTGYCYSYYPTISWRMWENHPFSIVGVTPGQSAVPAESLISASNSTSISDAEVSSVAVDAAARKEAGIVSAKTAPTIATRNGKKAGITMFVRVHKGLTQILASKAGLEAGIPVLVESSYGHEGKTSLQGTESKFAPTPDYPNTLVIAGGVGVTAVIPALQSSLTLYEPLGSTKFYWGIRNRGLVDAVEGMLLGQGEGKKGNWGRIEPHITVGSRLNVREILEQELNKAGGAGTTVIVCGPLPMLDEVRYTVAALARHGAVVRLMEEAVVW</sequence>
<dbReference type="SFLD" id="SFLDS00052">
    <property type="entry name" value="Ferric_Reductase_Domain"/>
    <property type="match status" value="1"/>
</dbReference>
<feature type="transmembrane region" description="Helical" evidence="7">
    <location>
        <begin position="378"/>
        <end position="398"/>
    </location>
</feature>
<feature type="transmembrane region" description="Helical" evidence="7">
    <location>
        <begin position="174"/>
        <end position="195"/>
    </location>
</feature>
<evidence type="ECO:0000313" key="10">
    <source>
        <dbReference type="EMBL" id="KAF7542964.1"/>
    </source>
</evidence>
<dbReference type="CDD" id="cd06186">
    <property type="entry name" value="NOX_Duox_like_FAD_NADP"/>
    <property type="match status" value="1"/>
</dbReference>
<dbReference type="Proteomes" id="UP000722485">
    <property type="component" value="Unassembled WGS sequence"/>
</dbReference>
<dbReference type="GO" id="GO:0005886">
    <property type="term" value="C:plasma membrane"/>
    <property type="evidence" value="ECO:0007669"/>
    <property type="project" value="TreeGrafter"/>
</dbReference>
<dbReference type="GO" id="GO:0006826">
    <property type="term" value="P:iron ion transport"/>
    <property type="evidence" value="ECO:0007669"/>
    <property type="project" value="TreeGrafter"/>
</dbReference>
<dbReference type="SUPFAM" id="SSF52343">
    <property type="entry name" value="Ferredoxin reductase-like, C-terminal NADP-linked domain"/>
    <property type="match status" value="1"/>
</dbReference>
<evidence type="ECO:0000256" key="7">
    <source>
        <dbReference type="SAM" id="Phobius"/>
    </source>
</evidence>
<keyword evidence="6 7" id="KW-0472">Membrane</keyword>
<feature type="transmembrane region" description="Helical" evidence="7">
    <location>
        <begin position="235"/>
        <end position="256"/>
    </location>
</feature>
<keyword evidence="3 7" id="KW-0812">Transmembrane</keyword>
<evidence type="ECO:0000256" key="4">
    <source>
        <dbReference type="ARBA" id="ARBA00022989"/>
    </source>
</evidence>
<dbReference type="OrthoDB" id="167398at2759"/>
<keyword evidence="8" id="KW-0732">Signal</keyword>
<keyword evidence="11" id="KW-1185">Reference proteome</keyword>
<dbReference type="AlphaFoldDB" id="A0A9P5H5R7"/>
<accession>A0A9P5H5R7</accession>
<keyword evidence="5" id="KW-0406">Ion transport</keyword>
<evidence type="ECO:0000256" key="8">
    <source>
        <dbReference type="SAM" id="SignalP"/>
    </source>
</evidence>
<feature type="domain" description="Ferric oxidoreductase" evidence="9">
    <location>
        <begin position="277"/>
        <end position="393"/>
    </location>
</feature>
<feature type="signal peptide" evidence="8">
    <location>
        <begin position="1"/>
        <end position="21"/>
    </location>
</feature>
<proteinExistence type="predicted"/>
<dbReference type="Gene3D" id="3.40.50.80">
    <property type="entry name" value="Nucleotide-binding domain of ferredoxin-NADP reductase (FNR) module"/>
    <property type="match status" value="1"/>
</dbReference>
<dbReference type="PANTHER" id="PTHR32361:SF9">
    <property type="entry name" value="FERRIC REDUCTASE TRANSMEMBRANE COMPONENT 3-RELATED"/>
    <property type="match status" value="1"/>
</dbReference>
<protein>
    <recommendedName>
        <fullName evidence="9">Ferric oxidoreductase domain-containing protein</fullName>
    </recommendedName>
</protein>
<comment type="subcellular location">
    <subcellularLocation>
        <location evidence="1">Membrane</location>
        <topology evidence="1">Multi-pass membrane protein</topology>
    </subcellularLocation>
</comment>
<gene>
    <name evidence="10" type="ORF">G7Z17_g11127</name>
</gene>
<feature type="transmembrane region" description="Helical" evidence="7">
    <location>
        <begin position="349"/>
        <end position="366"/>
    </location>
</feature>
<dbReference type="GO" id="GO:0006879">
    <property type="term" value="P:intracellular iron ion homeostasis"/>
    <property type="evidence" value="ECO:0007669"/>
    <property type="project" value="TreeGrafter"/>
</dbReference>
<evidence type="ECO:0000256" key="5">
    <source>
        <dbReference type="ARBA" id="ARBA00023065"/>
    </source>
</evidence>
<comment type="caution">
    <text evidence="10">The sequence shown here is derived from an EMBL/GenBank/DDBJ whole genome shotgun (WGS) entry which is preliminary data.</text>
</comment>
<keyword evidence="2" id="KW-0813">Transport</keyword>
<feature type="chain" id="PRO_5040174114" description="Ferric oxidoreductase domain-containing protein" evidence="8">
    <location>
        <begin position="22"/>
        <end position="726"/>
    </location>
</feature>
<evidence type="ECO:0000259" key="9">
    <source>
        <dbReference type="Pfam" id="PF01794"/>
    </source>
</evidence>
<reference evidence="10" key="1">
    <citation type="submission" date="2020-03" db="EMBL/GenBank/DDBJ databases">
        <title>Draft Genome Sequence of Cylindrodendrum hubeiense.</title>
        <authorList>
            <person name="Buettner E."/>
            <person name="Kellner H."/>
        </authorList>
    </citation>
    <scope>NUCLEOTIDE SEQUENCE</scope>
    <source>
        <strain evidence="10">IHI 201604</strain>
    </source>
</reference>
<evidence type="ECO:0000256" key="3">
    <source>
        <dbReference type="ARBA" id="ARBA00022692"/>
    </source>
</evidence>
<evidence type="ECO:0000256" key="6">
    <source>
        <dbReference type="ARBA" id="ARBA00023136"/>
    </source>
</evidence>
<evidence type="ECO:0000256" key="2">
    <source>
        <dbReference type="ARBA" id="ARBA00022448"/>
    </source>
</evidence>
<dbReference type="GO" id="GO:0015677">
    <property type="term" value="P:copper ion import"/>
    <property type="evidence" value="ECO:0007669"/>
    <property type="project" value="TreeGrafter"/>
</dbReference>
<dbReference type="PANTHER" id="PTHR32361">
    <property type="entry name" value="FERRIC/CUPRIC REDUCTASE TRANSMEMBRANE COMPONENT"/>
    <property type="match status" value="1"/>
</dbReference>
<name>A0A9P5H5R7_9HYPO</name>
<keyword evidence="4 7" id="KW-1133">Transmembrane helix</keyword>
<feature type="transmembrane region" description="Helical" evidence="7">
    <location>
        <begin position="315"/>
        <end position="337"/>
    </location>
</feature>
<evidence type="ECO:0000313" key="11">
    <source>
        <dbReference type="Proteomes" id="UP000722485"/>
    </source>
</evidence>
<dbReference type="Pfam" id="PF01794">
    <property type="entry name" value="Ferric_reduct"/>
    <property type="match status" value="1"/>
</dbReference>
<feature type="transmembrane region" description="Helical" evidence="7">
    <location>
        <begin position="410"/>
        <end position="428"/>
    </location>
</feature>
<dbReference type="GO" id="GO:0000293">
    <property type="term" value="F:ferric-chelate reductase activity"/>
    <property type="evidence" value="ECO:0007669"/>
    <property type="project" value="TreeGrafter"/>
</dbReference>
<organism evidence="10 11">
    <name type="scientific">Cylindrodendrum hubeiense</name>
    <dbReference type="NCBI Taxonomy" id="595255"/>
    <lineage>
        <taxon>Eukaryota</taxon>
        <taxon>Fungi</taxon>
        <taxon>Dikarya</taxon>
        <taxon>Ascomycota</taxon>
        <taxon>Pezizomycotina</taxon>
        <taxon>Sordariomycetes</taxon>
        <taxon>Hypocreomycetidae</taxon>
        <taxon>Hypocreales</taxon>
        <taxon>Nectriaceae</taxon>
        <taxon>Cylindrodendrum</taxon>
    </lineage>
</organism>
<dbReference type="InterPro" id="IPR039261">
    <property type="entry name" value="FNR_nucleotide-bd"/>
</dbReference>
<dbReference type="EMBL" id="JAANBB010000401">
    <property type="protein sequence ID" value="KAF7542964.1"/>
    <property type="molecule type" value="Genomic_DNA"/>
</dbReference>
<dbReference type="InterPro" id="IPR013130">
    <property type="entry name" value="Fe3_Rdtase_TM_dom"/>
</dbReference>
<feature type="transmembrane region" description="Helical" evidence="7">
    <location>
        <begin position="276"/>
        <end position="294"/>
    </location>
</feature>